<evidence type="ECO:0000256" key="1">
    <source>
        <dbReference type="SAM" id="Phobius"/>
    </source>
</evidence>
<keyword evidence="1" id="KW-0812">Transmembrane</keyword>
<accession>A0ABY6TC23</accession>
<feature type="transmembrane region" description="Helical" evidence="1">
    <location>
        <begin position="119"/>
        <end position="139"/>
    </location>
</feature>
<proteinExistence type="predicted"/>
<dbReference type="EMBL" id="LR134408">
    <property type="protein sequence ID" value="VEH72368.1"/>
    <property type="molecule type" value="Genomic_DNA"/>
</dbReference>
<organism evidence="2 3">
    <name type="scientific">Corynebacterium segmentosum</name>
    <dbReference type="NCBI Taxonomy" id="43990"/>
    <lineage>
        <taxon>Bacteria</taxon>
        <taxon>Bacillati</taxon>
        <taxon>Actinomycetota</taxon>
        <taxon>Actinomycetes</taxon>
        <taxon>Mycobacteriales</taxon>
        <taxon>Corynebacteriaceae</taxon>
        <taxon>Corynebacterium</taxon>
    </lineage>
</organism>
<keyword evidence="3" id="KW-1185">Reference proteome</keyword>
<dbReference type="Proteomes" id="UP000280707">
    <property type="component" value="Chromosome"/>
</dbReference>
<gene>
    <name evidence="2" type="ORF">NCTC934_00632</name>
</gene>
<protein>
    <submittedName>
        <fullName evidence="2">Hypothetical membrane protein</fullName>
    </submittedName>
</protein>
<feature type="transmembrane region" description="Helical" evidence="1">
    <location>
        <begin position="145"/>
        <end position="163"/>
    </location>
</feature>
<sequence length="175" mass="18290">MGGTEKIHAGLVDCGFVSKQNKRQVNKQQRDKAAAPAPAPDSAPQSVLIGAGIATVQSIAVICFGIFLIVREAMGAENDSMVSDSGSGSFVGLGTAIFIFIVFGFVIAGAWAMVKGKRWGRGAVVLVELILGASAFQMYSGGSPVLGTITLLSAVAVLYLLMFRRESSEWAASNF</sequence>
<feature type="transmembrane region" description="Helical" evidence="1">
    <location>
        <begin position="47"/>
        <end position="70"/>
    </location>
</feature>
<reference evidence="2 3" key="1">
    <citation type="submission" date="2018-12" db="EMBL/GenBank/DDBJ databases">
        <authorList>
            <consortium name="Pathogen Informatics"/>
        </authorList>
    </citation>
    <scope>NUCLEOTIDE SEQUENCE [LARGE SCALE GENOMIC DNA]</scope>
    <source>
        <strain evidence="2 3">NCTC934</strain>
    </source>
</reference>
<feature type="transmembrane region" description="Helical" evidence="1">
    <location>
        <begin position="90"/>
        <end position="112"/>
    </location>
</feature>
<keyword evidence="1" id="KW-0472">Membrane</keyword>
<evidence type="ECO:0000313" key="2">
    <source>
        <dbReference type="EMBL" id="VEH72368.1"/>
    </source>
</evidence>
<name>A0ABY6TC23_9CORY</name>
<evidence type="ECO:0000313" key="3">
    <source>
        <dbReference type="Proteomes" id="UP000280707"/>
    </source>
</evidence>
<keyword evidence="1" id="KW-1133">Transmembrane helix</keyword>